<evidence type="ECO:0000259" key="3">
    <source>
        <dbReference type="SMART" id="SM00382"/>
    </source>
</evidence>
<proteinExistence type="predicted"/>
<evidence type="ECO:0000256" key="2">
    <source>
        <dbReference type="ARBA" id="ARBA00022840"/>
    </source>
</evidence>
<dbReference type="EMBL" id="LUUL01000095">
    <property type="protein sequence ID" value="OAI23933.1"/>
    <property type="molecule type" value="Genomic_DNA"/>
</dbReference>
<evidence type="ECO:0000313" key="5">
    <source>
        <dbReference type="Proteomes" id="UP000077734"/>
    </source>
</evidence>
<dbReference type="RefSeq" id="WP_064028682.1">
    <property type="nucleotide sequence ID" value="NZ_LUUL01000095.1"/>
</dbReference>
<organism evidence="4 5">
    <name type="scientific">Methylomonas koyamae</name>
    <dbReference type="NCBI Taxonomy" id="702114"/>
    <lineage>
        <taxon>Bacteria</taxon>
        <taxon>Pseudomonadati</taxon>
        <taxon>Pseudomonadota</taxon>
        <taxon>Gammaproteobacteria</taxon>
        <taxon>Methylococcales</taxon>
        <taxon>Methylococcaceae</taxon>
        <taxon>Methylomonas</taxon>
    </lineage>
</organism>
<dbReference type="InterPro" id="IPR010488">
    <property type="entry name" value="Zeta_toxin_domain"/>
</dbReference>
<dbReference type="PANTHER" id="PTHR39206">
    <property type="entry name" value="SLL8004 PROTEIN"/>
    <property type="match status" value="1"/>
</dbReference>
<gene>
    <name evidence="4" type="ORF">A1356_16910</name>
</gene>
<reference evidence="4 5" key="1">
    <citation type="submission" date="2016-03" db="EMBL/GenBank/DDBJ databases">
        <authorList>
            <person name="Heylen K."/>
            <person name="De Vos P."/>
            <person name="Vekeman B."/>
        </authorList>
    </citation>
    <scope>NUCLEOTIDE SEQUENCE [LARGE SCALE GENOMIC DNA]</scope>
    <source>
        <strain evidence="4 5">R-49807</strain>
    </source>
</reference>
<dbReference type="Proteomes" id="UP000077734">
    <property type="component" value="Unassembled WGS sequence"/>
</dbReference>
<dbReference type="Pfam" id="PF06414">
    <property type="entry name" value="Zeta_toxin"/>
    <property type="match status" value="1"/>
</dbReference>
<dbReference type="Gene3D" id="3.40.50.300">
    <property type="entry name" value="P-loop containing nucleotide triphosphate hydrolases"/>
    <property type="match status" value="1"/>
</dbReference>
<sequence length="205" mass="22808">MKPATVTKPRLLVIAGPNGAGKTTVTERGLAHEWFAGCEYINPDFIARDEFGDWNSPDAILKAAQLATERREKYLAGGQSMAFETVFSAPDKVEFLHRAHQQGYFIRVFFVATADPAINASRVARRVMQGGHDVPIPKIISRYFRSIAQCAVIAPWVDRLYLYDNSIDGTEAALILRATEGKITKLYQPAPEWMVPIIDVLESTP</sequence>
<dbReference type="GO" id="GO:0016301">
    <property type="term" value="F:kinase activity"/>
    <property type="evidence" value="ECO:0007669"/>
    <property type="project" value="InterPro"/>
</dbReference>
<dbReference type="InterPro" id="IPR027417">
    <property type="entry name" value="P-loop_NTPase"/>
</dbReference>
<dbReference type="SMART" id="SM00382">
    <property type="entry name" value="AAA"/>
    <property type="match status" value="1"/>
</dbReference>
<feature type="domain" description="AAA+ ATPase" evidence="3">
    <location>
        <begin position="8"/>
        <end position="133"/>
    </location>
</feature>
<keyword evidence="2" id="KW-0067">ATP-binding</keyword>
<dbReference type="GO" id="GO:0005524">
    <property type="term" value="F:ATP binding"/>
    <property type="evidence" value="ECO:0007669"/>
    <property type="project" value="UniProtKB-KW"/>
</dbReference>
<dbReference type="AlphaFoldDB" id="A0AA91DB67"/>
<dbReference type="SUPFAM" id="SSF52540">
    <property type="entry name" value="P-loop containing nucleoside triphosphate hydrolases"/>
    <property type="match status" value="1"/>
</dbReference>
<comment type="caution">
    <text evidence="4">The sequence shown here is derived from an EMBL/GenBank/DDBJ whole genome shotgun (WGS) entry which is preliminary data.</text>
</comment>
<protein>
    <submittedName>
        <fullName evidence="4">AAA family ATPase</fullName>
    </submittedName>
</protein>
<evidence type="ECO:0000256" key="1">
    <source>
        <dbReference type="ARBA" id="ARBA00022741"/>
    </source>
</evidence>
<dbReference type="InterPro" id="IPR003593">
    <property type="entry name" value="AAA+_ATPase"/>
</dbReference>
<keyword evidence="5" id="KW-1185">Reference proteome</keyword>
<keyword evidence="1" id="KW-0547">Nucleotide-binding</keyword>
<evidence type="ECO:0000313" key="4">
    <source>
        <dbReference type="EMBL" id="OAI23933.1"/>
    </source>
</evidence>
<name>A0AA91DB67_9GAMM</name>
<dbReference type="PANTHER" id="PTHR39206:SF1">
    <property type="entry name" value="SLL8004 PROTEIN"/>
    <property type="match status" value="1"/>
</dbReference>
<accession>A0AA91DB67</accession>